<evidence type="ECO:0000256" key="2">
    <source>
        <dbReference type="SAM" id="Phobius"/>
    </source>
</evidence>
<keyword evidence="2" id="KW-0472">Membrane</keyword>
<dbReference type="RefSeq" id="WP_305110982.1">
    <property type="nucleotide sequence ID" value="NZ_JAUTIX010000003.1"/>
</dbReference>
<keyword evidence="4" id="KW-1185">Reference proteome</keyword>
<feature type="transmembrane region" description="Helical" evidence="2">
    <location>
        <begin position="199"/>
        <end position="219"/>
    </location>
</feature>
<protein>
    <recommendedName>
        <fullName evidence="5">Integral membrane protein</fullName>
    </recommendedName>
</protein>
<dbReference type="SUPFAM" id="SSF81995">
    <property type="entry name" value="beta-sandwich domain of Sec23/24"/>
    <property type="match status" value="1"/>
</dbReference>
<evidence type="ECO:0000313" key="4">
    <source>
        <dbReference type="Proteomes" id="UP001178281"/>
    </source>
</evidence>
<dbReference type="AlphaFoldDB" id="A0AA90N954"/>
<dbReference type="EMBL" id="JAUTIX010000003">
    <property type="protein sequence ID" value="MDP0397936.1"/>
    <property type="molecule type" value="Genomic_DNA"/>
</dbReference>
<feature type="transmembrane region" description="Helical" evidence="2">
    <location>
        <begin position="104"/>
        <end position="134"/>
    </location>
</feature>
<evidence type="ECO:0000313" key="3">
    <source>
        <dbReference type="EMBL" id="MDP0397936.1"/>
    </source>
</evidence>
<feature type="transmembrane region" description="Helical" evidence="2">
    <location>
        <begin position="267"/>
        <end position="300"/>
    </location>
</feature>
<organism evidence="3 4">
    <name type="scientific">Tsukamurella strandjordii</name>
    <dbReference type="NCBI Taxonomy" id="147577"/>
    <lineage>
        <taxon>Bacteria</taxon>
        <taxon>Bacillati</taxon>
        <taxon>Actinomycetota</taxon>
        <taxon>Actinomycetes</taxon>
        <taxon>Mycobacteriales</taxon>
        <taxon>Tsukamurellaceae</taxon>
        <taxon>Tsukamurella</taxon>
    </lineage>
</organism>
<evidence type="ECO:0008006" key="5">
    <source>
        <dbReference type="Google" id="ProtNLM"/>
    </source>
</evidence>
<keyword evidence="2" id="KW-1133">Transmembrane helix</keyword>
<feature type="transmembrane region" description="Helical" evidence="2">
    <location>
        <begin position="225"/>
        <end position="246"/>
    </location>
</feature>
<evidence type="ECO:0000256" key="1">
    <source>
        <dbReference type="SAM" id="MobiDB-lite"/>
    </source>
</evidence>
<accession>A0AA90N954</accession>
<feature type="compositionally biased region" description="Pro residues" evidence="1">
    <location>
        <begin position="31"/>
        <end position="68"/>
    </location>
</feature>
<reference evidence="3" key="1">
    <citation type="submission" date="2023-08" db="EMBL/GenBank/DDBJ databases">
        <title>The draft genome of Tsukamurella strandjordii strain 050030.</title>
        <authorList>
            <person name="Zhao F."/>
            <person name="Feng Y."/>
            <person name="Zong Z."/>
        </authorList>
    </citation>
    <scope>NUCLEOTIDE SEQUENCE</scope>
    <source>
        <strain evidence="3">050030</strain>
    </source>
</reference>
<sequence>MTQPPNYPGDNQGGFPPPQDPQQPGGQPGQGFPPPPQQPAPGFPPPQGAQGFPPPQPGQGYPPPPAGGYPPVQGGYGAPYGGGPQHFNLGDAFSWAWNKFTKNAAALIVPIVVYFIALAAITAVGVALIAALGVDSETTDDAGNVTATLTTGGTVSSAILMLLIGIVAYIAQAAYVTGLLDITDGKQVSIGSFFSPRNAGQVVVAALILGVVNALLSLIPYVGSILSVVVGFLALFAIPAIVDRNLSAIDGFKQGFAVIQRDVGNSILVFVIAALVAAVGTALCLVGALVAVPVASLLIVNAYRSISGGNVAPLTP</sequence>
<feature type="transmembrane region" description="Helical" evidence="2">
    <location>
        <begin position="154"/>
        <end position="178"/>
    </location>
</feature>
<name>A0AA90N954_9ACTN</name>
<dbReference type="Proteomes" id="UP001178281">
    <property type="component" value="Unassembled WGS sequence"/>
</dbReference>
<feature type="region of interest" description="Disordered" evidence="1">
    <location>
        <begin position="1"/>
        <end position="77"/>
    </location>
</feature>
<gene>
    <name evidence="3" type="ORF">Q7X28_08355</name>
</gene>
<proteinExistence type="predicted"/>
<keyword evidence="2" id="KW-0812">Transmembrane</keyword>
<comment type="caution">
    <text evidence="3">The sequence shown here is derived from an EMBL/GenBank/DDBJ whole genome shotgun (WGS) entry which is preliminary data.</text>
</comment>